<dbReference type="eggNOG" id="ENOG5031AZA">
    <property type="taxonomic scope" value="Bacteria"/>
</dbReference>
<keyword evidence="1" id="KW-1133">Transmembrane helix</keyword>
<dbReference type="HOGENOM" id="CLU_1923603_0_0_5"/>
<sequence>MEAKMYRAQYDIGFRNTARGHAVLCSPSRVLVTMLSFVFLLSVQLCYAMAHDMPSVQTVSDCSLSLPHHMDDSSMPSSMDKSAPVDHGAKAPNACVMMICGCVVQLGTNLRAFTPVLDFGLPPLVAALSGKMPNRDLRPPILLPA</sequence>
<feature type="transmembrane region" description="Helical" evidence="1">
    <location>
        <begin position="30"/>
        <end position="50"/>
    </location>
</feature>
<keyword evidence="3" id="KW-1185">Reference proteome</keyword>
<keyword evidence="1" id="KW-0472">Membrane</keyword>
<dbReference type="STRING" id="439375.Oant_3829"/>
<reference evidence="2 3" key="1">
    <citation type="journal article" date="2011" name="J. Bacteriol.">
        <title>Genome of Ochrobactrum anthropi ATCC 49188 T, a versatile opportunistic pathogen and symbiont of several eukaryotic hosts.</title>
        <authorList>
            <person name="Chain P.S."/>
            <person name="Lang D.M."/>
            <person name="Comerci D.J."/>
            <person name="Malfatti S.A."/>
            <person name="Vergez L.M."/>
            <person name="Shin M."/>
            <person name="Ugalde R.A."/>
            <person name="Garcia E."/>
            <person name="Tolmasky M.E."/>
        </authorList>
    </citation>
    <scope>NUCLEOTIDE SEQUENCE [LARGE SCALE GENOMIC DNA]</scope>
    <source>
        <strain evidence="3">ATCC 49188 / DSM 6882 / CCUG 24695 / JCM 21032 / LMG 3331 / NBRC 15819 / NCTC 12168 / Alc 37</strain>
    </source>
</reference>
<accession>A6X5N1</accession>
<dbReference type="Proteomes" id="UP000002301">
    <property type="component" value="Chromosome 2"/>
</dbReference>
<organism evidence="2 3">
    <name type="scientific">Brucella anthropi (strain ATCC 49188 / DSM 6882 / CCUG 24695 / JCM 21032 / LMG 3331 / NBRC 15819 / NCTC 12168 / Alc 37)</name>
    <name type="common">Ochrobactrum anthropi</name>
    <dbReference type="NCBI Taxonomy" id="439375"/>
    <lineage>
        <taxon>Bacteria</taxon>
        <taxon>Pseudomonadati</taxon>
        <taxon>Pseudomonadota</taxon>
        <taxon>Alphaproteobacteria</taxon>
        <taxon>Hyphomicrobiales</taxon>
        <taxon>Brucellaceae</taxon>
        <taxon>Brucella/Ochrobactrum group</taxon>
        <taxon>Brucella</taxon>
    </lineage>
</organism>
<dbReference type="KEGG" id="oan:Oant_3829"/>
<gene>
    <name evidence="2" type="ordered locus">Oant_3829</name>
</gene>
<keyword evidence="1" id="KW-0812">Transmembrane</keyword>
<name>A6X5N1_BRUA4</name>
<protein>
    <submittedName>
        <fullName evidence="2">Uncharacterized protein</fullName>
    </submittedName>
</protein>
<dbReference type="EMBL" id="CP000759">
    <property type="protein sequence ID" value="ABS16535.1"/>
    <property type="molecule type" value="Genomic_DNA"/>
</dbReference>
<dbReference type="AlphaFoldDB" id="A6X5N1"/>
<proteinExistence type="predicted"/>
<evidence type="ECO:0000313" key="3">
    <source>
        <dbReference type="Proteomes" id="UP000002301"/>
    </source>
</evidence>
<evidence type="ECO:0000313" key="2">
    <source>
        <dbReference type="EMBL" id="ABS16535.1"/>
    </source>
</evidence>
<evidence type="ECO:0000256" key="1">
    <source>
        <dbReference type="SAM" id="Phobius"/>
    </source>
</evidence>